<organism evidence="6 7">
    <name type="scientific">Flavobacterium supellecticarium</name>
    <dbReference type="NCBI Taxonomy" id="2565924"/>
    <lineage>
        <taxon>Bacteria</taxon>
        <taxon>Pseudomonadati</taxon>
        <taxon>Bacteroidota</taxon>
        <taxon>Flavobacteriia</taxon>
        <taxon>Flavobacteriales</taxon>
        <taxon>Flavobacteriaceae</taxon>
        <taxon>Flavobacterium</taxon>
    </lineage>
</organism>
<accession>A0A4S3ZPJ6</accession>
<evidence type="ECO:0000256" key="4">
    <source>
        <dbReference type="PROSITE-ProRule" id="PRU00335"/>
    </source>
</evidence>
<dbReference type="InterPro" id="IPR011075">
    <property type="entry name" value="TetR_C"/>
</dbReference>
<dbReference type="GO" id="GO:0003677">
    <property type="term" value="F:DNA binding"/>
    <property type="evidence" value="ECO:0007669"/>
    <property type="project" value="UniProtKB-UniRule"/>
</dbReference>
<sequence>MSKATLTRMSILEKSFELIYRKGYQSTSIDDIIATTQVTKGAFYYHFKNKDEMALALINDYMRPNMYQVMLRPLEQAEKPLETFYDMMRNLLHDTDFFDVRYGCPAINLIEEMAPLNEKFREALSVLMTDWKLGIADCIRYEQQQKTINPDIDPQQIALFLISGYGGIRNIGKLEGTQSYESYLVTLQKYLQFLKPSFSVSSGN</sequence>
<dbReference type="SUPFAM" id="SSF48498">
    <property type="entry name" value="Tetracyclin repressor-like, C-terminal domain"/>
    <property type="match status" value="1"/>
</dbReference>
<dbReference type="PROSITE" id="PS01081">
    <property type="entry name" value="HTH_TETR_1"/>
    <property type="match status" value="1"/>
</dbReference>
<feature type="domain" description="HTH tetR-type" evidence="5">
    <location>
        <begin position="5"/>
        <end position="65"/>
    </location>
</feature>
<dbReference type="AlphaFoldDB" id="A0A4S3ZPJ6"/>
<keyword evidence="7" id="KW-1185">Reference proteome</keyword>
<dbReference type="PANTHER" id="PTHR47506">
    <property type="entry name" value="TRANSCRIPTIONAL REGULATORY PROTEIN"/>
    <property type="match status" value="1"/>
</dbReference>
<evidence type="ECO:0000256" key="2">
    <source>
        <dbReference type="ARBA" id="ARBA00023125"/>
    </source>
</evidence>
<dbReference type="InterPro" id="IPR036271">
    <property type="entry name" value="Tet_transcr_reg_TetR-rel_C_sf"/>
</dbReference>
<dbReference type="OrthoDB" id="9798857at2"/>
<dbReference type="InterPro" id="IPR023772">
    <property type="entry name" value="DNA-bd_HTH_TetR-type_CS"/>
</dbReference>
<comment type="caution">
    <text evidence="6">The sequence shown here is derived from an EMBL/GenBank/DDBJ whole genome shotgun (WGS) entry which is preliminary data.</text>
</comment>
<dbReference type="Pfam" id="PF00440">
    <property type="entry name" value="TetR_N"/>
    <property type="match status" value="1"/>
</dbReference>
<keyword evidence="2 4" id="KW-0238">DNA-binding</keyword>
<dbReference type="InterPro" id="IPR009057">
    <property type="entry name" value="Homeodomain-like_sf"/>
</dbReference>
<evidence type="ECO:0000259" key="5">
    <source>
        <dbReference type="PROSITE" id="PS50977"/>
    </source>
</evidence>
<evidence type="ECO:0000313" key="6">
    <source>
        <dbReference type="EMBL" id="THF47436.1"/>
    </source>
</evidence>
<dbReference type="Proteomes" id="UP000307507">
    <property type="component" value="Unassembled WGS sequence"/>
</dbReference>
<dbReference type="PANTHER" id="PTHR47506:SF6">
    <property type="entry name" value="HTH-TYPE TRANSCRIPTIONAL REPRESSOR NEMR"/>
    <property type="match status" value="1"/>
</dbReference>
<dbReference type="Gene3D" id="1.10.357.10">
    <property type="entry name" value="Tetracycline Repressor, domain 2"/>
    <property type="match status" value="1"/>
</dbReference>
<evidence type="ECO:0000313" key="7">
    <source>
        <dbReference type="Proteomes" id="UP000307507"/>
    </source>
</evidence>
<gene>
    <name evidence="6" type="ORF">E6C50_16895</name>
</gene>
<evidence type="ECO:0000256" key="1">
    <source>
        <dbReference type="ARBA" id="ARBA00023015"/>
    </source>
</evidence>
<protein>
    <submittedName>
        <fullName evidence="6">TetR/AcrR family transcriptional regulator</fullName>
    </submittedName>
</protein>
<dbReference type="SUPFAM" id="SSF46689">
    <property type="entry name" value="Homeodomain-like"/>
    <property type="match status" value="1"/>
</dbReference>
<reference evidence="6 7" key="1">
    <citation type="submission" date="2019-04" db="EMBL/GenBank/DDBJ databases">
        <title>Flavobacterium sp. nov. isolated from construction timber.</title>
        <authorList>
            <person name="Lin S.-Y."/>
            <person name="Chang C.-T."/>
            <person name="Young C.-C."/>
        </authorList>
    </citation>
    <scope>NUCLEOTIDE SEQUENCE [LARGE SCALE GENOMIC DNA]</scope>
    <source>
        <strain evidence="6 7">CC-CTC003</strain>
    </source>
</reference>
<name>A0A4S3ZPJ6_9FLAO</name>
<dbReference type="RefSeq" id="WP_136404426.1">
    <property type="nucleotide sequence ID" value="NZ_SSNZ01000012.1"/>
</dbReference>
<dbReference type="Pfam" id="PF16925">
    <property type="entry name" value="TetR_C_13"/>
    <property type="match status" value="1"/>
</dbReference>
<dbReference type="PROSITE" id="PS50977">
    <property type="entry name" value="HTH_TETR_2"/>
    <property type="match status" value="1"/>
</dbReference>
<keyword evidence="3" id="KW-0804">Transcription</keyword>
<feature type="DNA-binding region" description="H-T-H motif" evidence="4">
    <location>
        <begin position="28"/>
        <end position="47"/>
    </location>
</feature>
<dbReference type="EMBL" id="SSNZ01000012">
    <property type="protein sequence ID" value="THF47436.1"/>
    <property type="molecule type" value="Genomic_DNA"/>
</dbReference>
<dbReference type="PRINTS" id="PR00455">
    <property type="entry name" value="HTHTETR"/>
</dbReference>
<evidence type="ECO:0000256" key="3">
    <source>
        <dbReference type="ARBA" id="ARBA00023163"/>
    </source>
</evidence>
<keyword evidence="1" id="KW-0805">Transcription regulation</keyword>
<dbReference type="InterPro" id="IPR001647">
    <property type="entry name" value="HTH_TetR"/>
</dbReference>
<proteinExistence type="predicted"/>